<evidence type="ECO:0000313" key="7">
    <source>
        <dbReference type="Proteomes" id="UP000189703"/>
    </source>
</evidence>
<dbReference type="PROSITE" id="PS00062">
    <property type="entry name" value="ALDOKETO_REDUCTASE_2"/>
    <property type="match status" value="1"/>
</dbReference>
<dbReference type="Pfam" id="PF00248">
    <property type="entry name" value="Aldo_ket_red"/>
    <property type="match status" value="1"/>
</dbReference>
<evidence type="ECO:0000256" key="3">
    <source>
        <dbReference type="PIRSR" id="PIRSR000097-1"/>
    </source>
</evidence>
<dbReference type="PIRSF" id="PIRSF000097">
    <property type="entry name" value="AKR"/>
    <property type="match status" value="1"/>
</dbReference>
<dbReference type="InterPro" id="IPR018170">
    <property type="entry name" value="Aldo/ket_reductase_CS"/>
</dbReference>
<evidence type="ECO:0000256" key="1">
    <source>
        <dbReference type="ARBA" id="ARBA00007905"/>
    </source>
</evidence>
<dbReference type="PROSITE" id="PS00798">
    <property type="entry name" value="ALDOKETO_REDUCTASE_1"/>
    <property type="match status" value="1"/>
</dbReference>
<dbReference type="InterPro" id="IPR036812">
    <property type="entry name" value="NAD(P)_OxRdtase_dom_sf"/>
</dbReference>
<dbReference type="GO" id="GO:0005829">
    <property type="term" value="C:cytosol"/>
    <property type="evidence" value="ECO:0000318"/>
    <property type="project" value="GO_Central"/>
</dbReference>
<proteinExistence type="inferred from homology"/>
<evidence type="ECO:0000313" key="8">
    <source>
        <dbReference type="RefSeq" id="XP_010264322.1"/>
    </source>
</evidence>
<dbReference type="OrthoDB" id="416253at2759"/>
<evidence type="ECO:0000259" key="6">
    <source>
        <dbReference type="Pfam" id="PF00248"/>
    </source>
</evidence>
<dbReference type="SUPFAM" id="SSF51430">
    <property type="entry name" value="NAD(P)-linked oxidoreductase"/>
    <property type="match status" value="1"/>
</dbReference>
<dbReference type="FunFam" id="3.20.20.100:FF:000013">
    <property type="entry name" value="NADPH-dependent codeinone reductase 1-1"/>
    <property type="match status" value="1"/>
</dbReference>
<reference evidence="8" key="1">
    <citation type="submission" date="2025-08" db="UniProtKB">
        <authorList>
            <consortium name="RefSeq"/>
        </authorList>
    </citation>
    <scope>IDENTIFICATION</scope>
</reference>
<evidence type="ECO:0000256" key="5">
    <source>
        <dbReference type="PIRSR" id="PIRSR000097-3"/>
    </source>
</evidence>
<evidence type="ECO:0000256" key="2">
    <source>
        <dbReference type="ARBA" id="ARBA00022857"/>
    </source>
</evidence>
<evidence type="ECO:0000256" key="4">
    <source>
        <dbReference type="PIRSR" id="PIRSR000097-2"/>
    </source>
</evidence>
<feature type="domain" description="NADP-dependent oxidoreductase" evidence="6">
    <location>
        <begin position="47"/>
        <end position="316"/>
    </location>
</feature>
<dbReference type="FunCoup" id="A0A1U8AP26">
    <property type="interactions" value="277"/>
</dbReference>
<organism evidence="7 8">
    <name type="scientific">Nelumbo nucifera</name>
    <name type="common">Sacred lotus</name>
    <dbReference type="NCBI Taxonomy" id="4432"/>
    <lineage>
        <taxon>Eukaryota</taxon>
        <taxon>Viridiplantae</taxon>
        <taxon>Streptophyta</taxon>
        <taxon>Embryophyta</taxon>
        <taxon>Tracheophyta</taxon>
        <taxon>Spermatophyta</taxon>
        <taxon>Magnoliopsida</taxon>
        <taxon>Proteales</taxon>
        <taxon>Nelumbonaceae</taxon>
        <taxon>Nelumbo</taxon>
    </lineage>
</organism>
<dbReference type="InParanoid" id="A0A1U8AP26"/>
<gene>
    <name evidence="8" type="primary">LOC104602361</name>
</gene>
<dbReference type="Gene3D" id="3.20.20.100">
    <property type="entry name" value="NADP-dependent oxidoreductase domain"/>
    <property type="match status" value="1"/>
</dbReference>
<dbReference type="GeneID" id="104602361"/>
<accession>A0A1U8AP26</accession>
<dbReference type="AlphaFoldDB" id="A0A1U8AP26"/>
<name>A0A1U8AP26_NELNU</name>
<comment type="similarity">
    <text evidence="1">Belongs to the aldo/keto reductase family.</text>
</comment>
<dbReference type="InterPro" id="IPR023210">
    <property type="entry name" value="NADP_OxRdtase_dom"/>
</dbReference>
<keyword evidence="2" id="KW-0521">NADP</keyword>
<dbReference type="RefSeq" id="XP_010264322.1">
    <property type="nucleotide sequence ID" value="XM_010266020.2"/>
</dbReference>
<dbReference type="KEGG" id="nnu:104602361"/>
<feature type="site" description="Lowers pKa of active site Tyr" evidence="5">
    <location>
        <position position="111"/>
    </location>
</feature>
<feature type="active site" description="Proton donor" evidence="3">
    <location>
        <position position="82"/>
    </location>
</feature>
<dbReference type="GO" id="GO:0004032">
    <property type="term" value="F:aldose reductase (NADPH) activity"/>
    <property type="evidence" value="ECO:0000318"/>
    <property type="project" value="GO_Central"/>
</dbReference>
<dbReference type="STRING" id="4432.A0A1U8AP26"/>
<dbReference type="PRINTS" id="PR00069">
    <property type="entry name" value="ALDKETRDTASE"/>
</dbReference>
<sequence>MPICQAVNACFYARYIDIQCVSCEQDRDTKMRNEEVRLYSGSKLPLLGFGTAAFPYDRERVELAIWTALKMGYRHFDTAKIYGSEPAVGSALMEAIHDEAVSREEIFVTSKLWGSDHHDPISGLKQTLKNLGMEYVDLYLIHWPAKLKVWANYAVPNEDDFEELDMESTWAGMERCLDMGLCRFIGVSNFSCRKIQRLMEHASVLPAVNQVEMHPMWRQKNLREFCGEKNIHVSAYSPLGGPGSPWGTKAVVDNPVICSIARKHKATPAQVALSWGLSKGVSLIIKSFNQERMKENMEALELTLDHEDVVKIERLEEKKIMRGEFLVNGTTSPYRTIQDLWDDEI</sequence>
<dbReference type="PROSITE" id="PS00063">
    <property type="entry name" value="ALDOKETO_REDUCTASE_3"/>
    <property type="match status" value="1"/>
</dbReference>
<dbReference type="InterPro" id="IPR020471">
    <property type="entry name" value="AKR"/>
</dbReference>
<dbReference type="eggNOG" id="KOG1577">
    <property type="taxonomic scope" value="Eukaryota"/>
</dbReference>
<keyword evidence="7" id="KW-1185">Reference proteome</keyword>
<dbReference type="OMA" id="PRIHLGV"/>
<protein>
    <submittedName>
        <fullName evidence="8">Aldo-keto reductase family 4 member C9-like</fullName>
    </submittedName>
</protein>
<dbReference type="PANTHER" id="PTHR11732">
    <property type="entry name" value="ALDO/KETO REDUCTASE"/>
    <property type="match status" value="1"/>
</dbReference>
<feature type="binding site" evidence="4">
    <location>
        <position position="142"/>
    </location>
    <ligand>
        <name>substrate</name>
    </ligand>
</feature>
<dbReference type="Proteomes" id="UP000189703">
    <property type="component" value="Unplaced"/>
</dbReference>